<organism evidence="2 3">
    <name type="scientific">Gossypium raimondii</name>
    <name type="common">Peruvian cotton</name>
    <name type="synonym">Gossypium klotzschianum subsp. raimondii</name>
    <dbReference type="NCBI Taxonomy" id="29730"/>
    <lineage>
        <taxon>Eukaryota</taxon>
        <taxon>Viridiplantae</taxon>
        <taxon>Streptophyta</taxon>
        <taxon>Embryophyta</taxon>
        <taxon>Tracheophyta</taxon>
        <taxon>Spermatophyta</taxon>
        <taxon>Magnoliopsida</taxon>
        <taxon>eudicotyledons</taxon>
        <taxon>Gunneridae</taxon>
        <taxon>Pentapetalae</taxon>
        <taxon>rosids</taxon>
        <taxon>malvids</taxon>
        <taxon>Malvales</taxon>
        <taxon>Malvaceae</taxon>
        <taxon>Malvoideae</taxon>
        <taxon>Gossypium</taxon>
    </lineage>
</organism>
<evidence type="ECO:0000256" key="1">
    <source>
        <dbReference type="SAM" id="MobiDB-lite"/>
    </source>
</evidence>
<reference evidence="2 3" key="1">
    <citation type="journal article" date="2012" name="Nature">
        <title>Repeated polyploidization of Gossypium genomes and the evolution of spinnable cotton fibres.</title>
        <authorList>
            <person name="Paterson A.H."/>
            <person name="Wendel J.F."/>
            <person name="Gundlach H."/>
            <person name="Guo H."/>
            <person name="Jenkins J."/>
            <person name="Jin D."/>
            <person name="Llewellyn D."/>
            <person name="Showmaker K.C."/>
            <person name="Shu S."/>
            <person name="Udall J."/>
            <person name="Yoo M.J."/>
            <person name="Byers R."/>
            <person name="Chen W."/>
            <person name="Doron-Faigenboim A."/>
            <person name="Duke M.V."/>
            <person name="Gong L."/>
            <person name="Grimwood J."/>
            <person name="Grover C."/>
            <person name="Grupp K."/>
            <person name="Hu G."/>
            <person name="Lee T.H."/>
            <person name="Li J."/>
            <person name="Lin L."/>
            <person name="Liu T."/>
            <person name="Marler B.S."/>
            <person name="Page J.T."/>
            <person name="Roberts A.W."/>
            <person name="Romanel E."/>
            <person name="Sanders W.S."/>
            <person name="Szadkowski E."/>
            <person name="Tan X."/>
            <person name="Tang H."/>
            <person name="Xu C."/>
            <person name="Wang J."/>
            <person name="Wang Z."/>
            <person name="Zhang D."/>
            <person name="Zhang L."/>
            <person name="Ashrafi H."/>
            <person name="Bedon F."/>
            <person name="Bowers J.E."/>
            <person name="Brubaker C.L."/>
            <person name="Chee P.W."/>
            <person name="Das S."/>
            <person name="Gingle A.R."/>
            <person name="Haigler C.H."/>
            <person name="Harker D."/>
            <person name="Hoffmann L.V."/>
            <person name="Hovav R."/>
            <person name="Jones D.C."/>
            <person name="Lemke C."/>
            <person name="Mansoor S."/>
            <person name="ur Rahman M."/>
            <person name="Rainville L.N."/>
            <person name="Rambani A."/>
            <person name="Reddy U.K."/>
            <person name="Rong J.K."/>
            <person name="Saranga Y."/>
            <person name="Scheffler B.E."/>
            <person name="Scheffler J.A."/>
            <person name="Stelly D.M."/>
            <person name="Triplett B.A."/>
            <person name="Van Deynze A."/>
            <person name="Vaslin M.F."/>
            <person name="Waghmare V.N."/>
            <person name="Walford S.A."/>
            <person name="Wright R.J."/>
            <person name="Zaki E.A."/>
            <person name="Zhang T."/>
            <person name="Dennis E.S."/>
            <person name="Mayer K.F."/>
            <person name="Peterson D.G."/>
            <person name="Rokhsar D.S."/>
            <person name="Wang X."/>
            <person name="Schmutz J."/>
        </authorList>
    </citation>
    <scope>NUCLEOTIDE SEQUENCE [LARGE SCALE GENOMIC DNA]</scope>
</reference>
<dbReference type="AlphaFoldDB" id="A0A0D2V9V8"/>
<feature type="region of interest" description="Disordered" evidence="1">
    <location>
        <begin position="1"/>
        <end position="22"/>
    </location>
</feature>
<gene>
    <name evidence="2" type="ORF">B456_013G061800</name>
</gene>
<dbReference type="OMA" id="ITAYIMM"/>
<accession>A0A0D2V9V8</accession>
<dbReference type="EMBL" id="CM001752">
    <property type="protein sequence ID" value="KJB79681.1"/>
    <property type="molecule type" value="Genomic_DNA"/>
</dbReference>
<keyword evidence="3" id="KW-1185">Reference proteome</keyword>
<dbReference type="Proteomes" id="UP000032304">
    <property type="component" value="Chromosome 13"/>
</dbReference>
<proteinExistence type="predicted"/>
<evidence type="ECO:0000313" key="2">
    <source>
        <dbReference type="EMBL" id="KJB79681.1"/>
    </source>
</evidence>
<dbReference type="Gramene" id="KJB79681">
    <property type="protein sequence ID" value="KJB79681"/>
    <property type="gene ID" value="B456_013G061800"/>
</dbReference>
<sequence>MFLTATKRPISTEEKTTPKKAPIQATKSNLSIFHIRVITLMSTKLITAYIMMEASITFGVYLNNGVMVNSNVSSTIDDITILDTTVFYPAM</sequence>
<protein>
    <submittedName>
        <fullName evidence="2">Uncharacterized protein</fullName>
    </submittedName>
</protein>
<name>A0A0D2V9V8_GOSRA</name>
<evidence type="ECO:0000313" key="3">
    <source>
        <dbReference type="Proteomes" id="UP000032304"/>
    </source>
</evidence>